<organism evidence="2 3">
    <name type="scientific">Haemaphysalis longicornis</name>
    <name type="common">Bush tick</name>
    <dbReference type="NCBI Taxonomy" id="44386"/>
    <lineage>
        <taxon>Eukaryota</taxon>
        <taxon>Metazoa</taxon>
        <taxon>Ecdysozoa</taxon>
        <taxon>Arthropoda</taxon>
        <taxon>Chelicerata</taxon>
        <taxon>Arachnida</taxon>
        <taxon>Acari</taxon>
        <taxon>Parasitiformes</taxon>
        <taxon>Ixodida</taxon>
        <taxon>Ixodoidea</taxon>
        <taxon>Ixodidae</taxon>
        <taxon>Haemaphysalinae</taxon>
        <taxon>Haemaphysalis</taxon>
    </lineage>
</organism>
<dbReference type="AlphaFoldDB" id="A0A9J6FJZ3"/>
<gene>
    <name evidence="2" type="ORF">HPB48_001214</name>
</gene>
<proteinExistence type="predicted"/>
<dbReference type="Proteomes" id="UP000821853">
    <property type="component" value="Chromosome 1"/>
</dbReference>
<dbReference type="EMBL" id="JABSTR010000001">
    <property type="protein sequence ID" value="KAH9362689.1"/>
    <property type="molecule type" value="Genomic_DNA"/>
</dbReference>
<keyword evidence="1" id="KW-0732">Signal</keyword>
<reference evidence="2 3" key="1">
    <citation type="journal article" date="2020" name="Cell">
        <title>Large-Scale Comparative Analyses of Tick Genomes Elucidate Their Genetic Diversity and Vector Capacities.</title>
        <authorList>
            <consortium name="Tick Genome and Microbiome Consortium (TIGMIC)"/>
            <person name="Jia N."/>
            <person name="Wang J."/>
            <person name="Shi W."/>
            <person name="Du L."/>
            <person name="Sun Y."/>
            <person name="Zhan W."/>
            <person name="Jiang J.F."/>
            <person name="Wang Q."/>
            <person name="Zhang B."/>
            <person name="Ji P."/>
            <person name="Bell-Sakyi L."/>
            <person name="Cui X.M."/>
            <person name="Yuan T.T."/>
            <person name="Jiang B.G."/>
            <person name="Yang W.F."/>
            <person name="Lam T.T."/>
            <person name="Chang Q.C."/>
            <person name="Ding S.J."/>
            <person name="Wang X.J."/>
            <person name="Zhu J.G."/>
            <person name="Ruan X.D."/>
            <person name="Zhao L."/>
            <person name="Wei J.T."/>
            <person name="Ye R.Z."/>
            <person name="Que T.C."/>
            <person name="Du C.H."/>
            <person name="Zhou Y.H."/>
            <person name="Cheng J.X."/>
            <person name="Dai P.F."/>
            <person name="Guo W.B."/>
            <person name="Han X.H."/>
            <person name="Huang E.J."/>
            <person name="Li L.F."/>
            <person name="Wei W."/>
            <person name="Gao Y.C."/>
            <person name="Liu J.Z."/>
            <person name="Shao H.Z."/>
            <person name="Wang X."/>
            <person name="Wang C.C."/>
            <person name="Yang T.C."/>
            <person name="Huo Q.B."/>
            <person name="Li W."/>
            <person name="Chen H.Y."/>
            <person name="Chen S.E."/>
            <person name="Zhou L.G."/>
            <person name="Ni X.B."/>
            <person name="Tian J.H."/>
            <person name="Sheng Y."/>
            <person name="Liu T."/>
            <person name="Pan Y.S."/>
            <person name="Xia L.Y."/>
            <person name="Li J."/>
            <person name="Zhao F."/>
            <person name="Cao W.C."/>
        </authorList>
    </citation>
    <scope>NUCLEOTIDE SEQUENCE [LARGE SCALE GENOMIC DNA]</scope>
    <source>
        <strain evidence="2">HaeL-2018</strain>
    </source>
</reference>
<accession>A0A9J6FJZ3</accession>
<feature type="signal peptide" evidence="1">
    <location>
        <begin position="1"/>
        <end position="24"/>
    </location>
</feature>
<dbReference type="VEuPathDB" id="VectorBase:HLOH_041130"/>
<evidence type="ECO:0000313" key="2">
    <source>
        <dbReference type="EMBL" id="KAH9362689.1"/>
    </source>
</evidence>
<sequence length="154" mass="17464">MRITCRKRSFLGILTALNLKRALASRLSWVRAELMKGSRLHNHHFEPVGKISHEDARRLWHQETSSLFLQKKGVKKSGHWHKFVPDEEADMLLDVSREKAPDYWNKQDVFCAANNLSEGVLNHRRALVDEPALIKAPKMGGLSFDSGVAALPTV</sequence>
<evidence type="ECO:0000313" key="3">
    <source>
        <dbReference type="Proteomes" id="UP000821853"/>
    </source>
</evidence>
<protein>
    <submittedName>
        <fullName evidence="2">Uncharacterized protein</fullName>
    </submittedName>
</protein>
<keyword evidence="3" id="KW-1185">Reference proteome</keyword>
<comment type="caution">
    <text evidence="2">The sequence shown here is derived from an EMBL/GenBank/DDBJ whole genome shotgun (WGS) entry which is preliminary data.</text>
</comment>
<evidence type="ECO:0000256" key="1">
    <source>
        <dbReference type="SAM" id="SignalP"/>
    </source>
</evidence>
<name>A0A9J6FJZ3_HAELO</name>
<feature type="chain" id="PRO_5039891902" evidence="1">
    <location>
        <begin position="25"/>
        <end position="154"/>
    </location>
</feature>